<organism evidence="2 3">
    <name type="scientific">Bacillus spongiae</name>
    <dbReference type="NCBI Taxonomy" id="2683610"/>
    <lineage>
        <taxon>Bacteria</taxon>
        <taxon>Bacillati</taxon>
        <taxon>Bacillota</taxon>
        <taxon>Bacilli</taxon>
        <taxon>Bacillales</taxon>
        <taxon>Bacillaceae</taxon>
        <taxon>Bacillus</taxon>
    </lineage>
</organism>
<reference evidence="2 3" key="1">
    <citation type="journal article" date="2018" name="J. Microbiol.">
        <title>Bacillus spongiae sp. nov., isolated from sponge of Jeju Island.</title>
        <authorList>
            <person name="Lee G.E."/>
            <person name="Im W.T."/>
            <person name="Park J.S."/>
        </authorList>
    </citation>
    <scope>NUCLEOTIDE SEQUENCE [LARGE SCALE GENOMIC DNA]</scope>
    <source>
        <strain evidence="2 3">135PIL107-10</strain>
    </source>
</reference>
<evidence type="ECO:0000259" key="1">
    <source>
        <dbReference type="Pfam" id="PF00561"/>
    </source>
</evidence>
<dbReference type="PANTHER" id="PTHR43798:SF33">
    <property type="entry name" value="HYDROLASE, PUTATIVE (AFU_ORTHOLOGUE AFUA_2G14860)-RELATED"/>
    <property type="match status" value="1"/>
</dbReference>
<dbReference type="PANTHER" id="PTHR43798">
    <property type="entry name" value="MONOACYLGLYCEROL LIPASE"/>
    <property type="match status" value="1"/>
</dbReference>
<keyword evidence="2" id="KW-0378">Hydrolase</keyword>
<dbReference type="SUPFAM" id="SSF53474">
    <property type="entry name" value="alpha/beta-Hydrolases"/>
    <property type="match status" value="1"/>
</dbReference>
<dbReference type="InterPro" id="IPR050266">
    <property type="entry name" value="AB_hydrolase_sf"/>
</dbReference>
<dbReference type="RefSeq" id="WP_336588364.1">
    <property type="nucleotide sequence ID" value="NZ_JBBAXC010000017.1"/>
</dbReference>
<dbReference type="InterPro" id="IPR000073">
    <property type="entry name" value="AB_hydrolase_1"/>
</dbReference>
<dbReference type="InterPro" id="IPR029058">
    <property type="entry name" value="AB_hydrolase_fold"/>
</dbReference>
<protein>
    <submittedName>
        <fullName evidence="2">Alpha/beta hydrolase</fullName>
    </submittedName>
</protein>
<comment type="caution">
    <text evidence="2">The sequence shown here is derived from an EMBL/GenBank/DDBJ whole genome shotgun (WGS) entry which is preliminary data.</text>
</comment>
<dbReference type="Pfam" id="PF00561">
    <property type="entry name" value="Abhydrolase_1"/>
    <property type="match status" value="1"/>
</dbReference>
<dbReference type="Gene3D" id="3.40.50.1820">
    <property type="entry name" value="alpha/beta hydrolase"/>
    <property type="match status" value="1"/>
</dbReference>
<dbReference type="GO" id="GO:0016787">
    <property type="term" value="F:hydrolase activity"/>
    <property type="evidence" value="ECO:0007669"/>
    <property type="project" value="UniProtKB-KW"/>
</dbReference>
<dbReference type="PRINTS" id="PR00111">
    <property type="entry name" value="ABHYDROLASE"/>
</dbReference>
<dbReference type="EMBL" id="JBBAXC010000017">
    <property type="protein sequence ID" value="MEI5908920.1"/>
    <property type="molecule type" value="Genomic_DNA"/>
</dbReference>
<evidence type="ECO:0000313" key="3">
    <source>
        <dbReference type="Proteomes" id="UP001312865"/>
    </source>
</evidence>
<proteinExistence type="predicted"/>
<feature type="domain" description="AB hydrolase-1" evidence="1">
    <location>
        <begin position="58"/>
        <end position="191"/>
    </location>
</feature>
<dbReference type="Proteomes" id="UP001312865">
    <property type="component" value="Unassembled WGS sequence"/>
</dbReference>
<evidence type="ECO:0000313" key="2">
    <source>
        <dbReference type="EMBL" id="MEI5908920.1"/>
    </source>
</evidence>
<sequence length="309" mass="35209">MNTDGILKTGLSTLGFPFTLMNMYVNRRKKVNEIGQLVEVNNRKIHTIVSGTDESNPTVIFDAGLSCCSVDWHVIQPEIAKMTKVITFDRAGYGWSSPTKGMSTSEEVVNDLSQVLEKLSIQPPYILVGHSFGGLNMRLFASQYPEKVAALILIDPVHENRYMSREWDEYRKKDHQKNLRLFRLGYLTASLGLPRLLKQPVGRKYLPEPFQAAVEYIGYHPKTFDAVYKEFLHSEKSALQVAHSKALNQDLPIRIVSSNNRDPIWMEHQELLCNLSNNTTQIKTDNGHSIHLENPEIVIKTIKEVMEEI</sequence>
<accession>A0ABU8HHQ8</accession>
<gene>
    <name evidence="2" type="ORF">WAK64_17875</name>
</gene>
<name>A0ABU8HHQ8_9BACI</name>
<keyword evidence="3" id="KW-1185">Reference proteome</keyword>